<dbReference type="AlphaFoldDB" id="A0AAV0XKI2"/>
<name>A0AAV0XKI2_9HEMI</name>
<gene>
    <name evidence="1" type="ORF">MEUPH1_LOCUS23257</name>
</gene>
<evidence type="ECO:0008006" key="3">
    <source>
        <dbReference type="Google" id="ProtNLM"/>
    </source>
</evidence>
<accession>A0AAV0XKI2</accession>
<keyword evidence="2" id="KW-1185">Reference proteome</keyword>
<proteinExistence type="predicted"/>
<dbReference type="Proteomes" id="UP001160148">
    <property type="component" value="Unassembled WGS sequence"/>
</dbReference>
<reference evidence="1 2" key="1">
    <citation type="submission" date="2023-01" db="EMBL/GenBank/DDBJ databases">
        <authorList>
            <person name="Whitehead M."/>
        </authorList>
    </citation>
    <scope>NUCLEOTIDE SEQUENCE [LARGE SCALE GENOMIC DNA]</scope>
</reference>
<evidence type="ECO:0000313" key="2">
    <source>
        <dbReference type="Proteomes" id="UP001160148"/>
    </source>
</evidence>
<evidence type="ECO:0000313" key="1">
    <source>
        <dbReference type="EMBL" id="CAI6368960.1"/>
    </source>
</evidence>
<comment type="caution">
    <text evidence="1">The sequence shown here is derived from an EMBL/GenBank/DDBJ whole genome shotgun (WGS) entry which is preliminary data.</text>
</comment>
<protein>
    <recommendedName>
        <fullName evidence="3">MADF domain-containing protein</fullName>
    </recommendedName>
</protein>
<dbReference type="EMBL" id="CARXXK010000005">
    <property type="protein sequence ID" value="CAI6368960.1"/>
    <property type="molecule type" value="Genomic_DNA"/>
</dbReference>
<sequence length="82" mass="10020">MSVFDTELFILKIEKEECLWKTNSKEYMVDRYVKAKAWINVASSMFDEWESFNKEEQELKGKFNFKLFYYKLKVYENVFATT</sequence>
<organism evidence="1 2">
    <name type="scientific">Macrosiphum euphorbiae</name>
    <name type="common">potato aphid</name>
    <dbReference type="NCBI Taxonomy" id="13131"/>
    <lineage>
        <taxon>Eukaryota</taxon>
        <taxon>Metazoa</taxon>
        <taxon>Ecdysozoa</taxon>
        <taxon>Arthropoda</taxon>
        <taxon>Hexapoda</taxon>
        <taxon>Insecta</taxon>
        <taxon>Pterygota</taxon>
        <taxon>Neoptera</taxon>
        <taxon>Paraneoptera</taxon>
        <taxon>Hemiptera</taxon>
        <taxon>Sternorrhyncha</taxon>
        <taxon>Aphidomorpha</taxon>
        <taxon>Aphidoidea</taxon>
        <taxon>Aphididae</taxon>
        <taxon>Macrosiphini</taxon>
        <taxon>Macrosiphum</taxon>
    </lineage>
</organism>